<keyword evidence="5" id="KW-0597">Phosphoprotein</keyword>
<dbReference type="EMBL" id="JXBL01000003">
    <property type="protein sequence ID" value="KIE41121.1"/>
    <property type="molecule type" value="Genomic_DNA"/>
</dbReference>
<dbReference type="Gene3D" id="3.30.450.20">
    <property type="entry name" value="PAS domain"/>
    <property type="match status" value="1"/>
</dbReference>
<keyword evidence="16" id="KW-1185">Reference proteome</keyword>
<keyword evidence="7 13" id="KW-0812">Transmembrane</keyword>
<dbReference type="Gene3D" id="1.10.287.130">
    <property type="match status" value="1"/>
</dbReference>
<reference evidence="15 16" key="1">
    <citation type="submission" date="2015-01" db="EMBL/GenBank/DDBJ databases">
        <title>Genome sequence of the anaerobic bacterium Geobacter soli GSS01, a dissimilatory Fe(III) reducer from soil.</title>
        <authorList>
            <person name="Yang G."/>
            <person name="Zhou S."/>
        </authorList>
    </citation>
    <scope>NUCLEOTIDE SEQUENCE [LARGE SCALE GENOMIC DNA]</scope>
    <source>
        <strain evidence="15 16">GSS01</strain>
    </source>
</reference>
<evidence type="ECO:0000256" key="10">
    <source>
        <dbReference type="ARBA" id="ARBA00022840"/>
    </source>
</evidence>
<sequence length="576" mass="64874">MMKFLETNKSRIVTVTYIFLFCTFFLFSLLVLQKKMSDYYFSTSKTNGTFKKIYEGEATWLNQRMNNYLRSIIVEQGVAAHVVGKDRERLSRIFDPVFASFGKRYVPVIALFIADTKGNIIYQNPGSAPALQTSHLASPAIRSALASGKPVYGFEAGPLPLHHCVAVPVINDSDGTVVGVIKVATSPAYFHFTYKWIFDDIKTVIIQTKDGSVFIPSDLPLPGEPSPASKDKREQDIEFFKPILNQIDMSSEFSDLRVKDRHFLVSTSSRFLSPEGKEMGRILVAYDMTDVRDRLWSDVYLWGGFFAVSAGLMFLINFVGFYKYERIITNQGKVLAQRSKQCALGEMLGYIGHQWRQPLYTLSVVIQNIELQSQLGQLDDALLKKQVTLANQNIQYISSIIDDWRALLMSGSSRQAIDLRASVERAIAMVAPIMEMNRITIDNQIKTTVMTLGFVNDLVQLTINVLLNARDQLCMKDGERIIQISCREENGSLVTVRFQDNAGGIPKHLLKRIFEPYVTTKDKADGTGLGLYLCRQIAENLDNGKVWAENGPFEFQGTRHVGACICLQFAKTTQRS</sequence>
<dbReference type="CDD" id="cd00082">
    <property type="entry name" value="HisKA"/>
    <property type="match status" value="1"/>
</dbReference>
<comment type="caution">
    <text evidence="15">The sequence shown here is derived from an EMBL/GenBank/DDBJ whole genome shotgun (WGS) entry which is preliminary data.</text>
</comment>
<dbReference type="SUPFAM" id="SSF103190">
    <property type="entry name" value="Sensory domain-like"/>
    <property type="match status" value="1"/>
</dbReference>
<dbReference type="InterPro" id="IPR005467">
    <property type="entry name" value="His_kinase_dom"/>
</dbReference>
<dbReference type="PRINTS" id="PR00344">
    <property type="entry name" value="BCTRLSENSOR"/>
</dbReference>
<dbReference type="EC" id="2.7.13.3" evidence="3"/>
<evidence type="ECO:0000313" key="15">
    <source>
        <dbReference type="EMBL" id="KIE41121.1"/>
    </source>
</evidence>
<evidence type="ECO:0000313" key="16">
    <source>
        <dbReference type="Proteomes" id="UP000031433"/>
    </source>
</evidence>
<dbReference type="InterPro" id="IPR029150">
    <property type="entry name" value="dCache_3"/>
</dbReference>
<dbReference type="SUPFAM" id="SSF47384">
    <property type="entry name" value="Homodimeric domain of signal transducing histidine kinase"/>
    <property type="match status" value="1"/>
</dbReference>
<dbReference type="InterPro" id="IPR036890">
    <property type="entry name" value="HATPase_C_sf"/>
</dbReference>
<dbReference type="GO" id="GO:0000155">
    <property type="term" value="F:phosphorelay sensor kinase activity"/>
    <property type="evidence" value="ECO:0007669"/>
    <property type="project" value="InterPro"/>
</dbReference>
<dbReference type="CDD" id="cd00075">
    <property type="entry name" value="HATPase"/>
    <property type="match status" value="1"/>
</dbReference>
<keyword evidence="11 13" id="KW-1133">Transmembrane helix</keyword>
<keyword evidence="6" id="KW-0808">Transferase</keyword>
<keyword evidence="9 15" id="KW-0418">Kinase</keyword>
<dbReference type="InterPro" id="IPR036097">
    <property type="entry name" value="HisK_dim/P_sf"/>
</dbReference>
<keyword evidence="4" id="KW-1003">Cell membrane</keyword>
<dbReference type="PANTHER" id="PTHR43065:SF10">
    <property type="entry name" value="PEROXIDE STRESS-ACTIVATED HISTIDINE KINASE MAK3"/>
    <property type="match status" value="1"/>
</dbReference>
<name>A0A0C1QS97_9BACT</name>
<organism evidence="15 16">
    <name type="scientific">Geobacter soli</name>
    <dbReference type="NCBI Taxonomy" id="1510391"/>
    <lineage>
        <taxon>Bacteria</taxon>
        <taxon>Pseudomonadati</taxon>
        <taxon>Thermodesulfobacteriota</taxon>
        <taxon>Desulfuromonadia</taxon>
        <taxon>Geobacterales</taxon>
        <taxon>Geobacteraceae</taxon>
        <taxon>Geobacter</taxon>
    </lineage>
</organism>
<comment type="catalytic activity">
    <reaction evidence="1">
        <text>ATP + protein L-histidine = ADP + protein N-phospho-L-histidine.</text>
        <dbReference type="EC" id="2.7.13.3"/>
    </reaction>
</comment>
<keyword evidence="8" id="KW-0547">Nucleotide-binding</keyword>
<dbReference type="AlphaFoldDB" id="A0A0C1QS97"/>
<feature type="transmembrane region" description="Helical" evidence="13">
    <location>
        <begin position="299"/>
        <end position="322"/>
    </location>
</feature>
<dbReference type="Pfam" id="PF14827">
    <property type="entry name" value="dCache_3"/>
    <property type="match status" value="1"/>
</dbReference>
<evidence type="ECO:0000256" key="11">
    <source>
        <dbReference type="ARBA" id="ARBA00022989"/>
    </source>
</evidence>
<dbReference type="InterPro" id="IPR029151">
    <property type="entry name" value="Sensor-like_sf"/>
</dbReference>
<feature type="transmembrane region" description="Helical" evidence="13">
    <location>
        <begin position="12"/>
        <end position="32"/>
    </location>
</feature>
<dbReference type="SUPFAM" id="SSF55874">
    <property type="entry name" value="ATPase domain of HSP90 chaperone/DNA topoisomerase II/histidine kinase"/>
    <property type="match status" value="1"/>
</dbReference>
<evidence type="ECO:0000256" key="9">
    <source>
        <dbReference type="ARBA" id="ARBA00022777"/>
    </source>
</evidence>
<proteinExistence type="predicted"/>
<evidence type="ECO:0000259" key="14">
    <source>
        <dbReference type="PROSITE" id="PS50109"/>
    </source>
</evidence>
<dbReference type="InterPro" id="IPR003661">
    <property type="entry name" value="HisK_dim/P_dom"/>
</dbReference>
<evidence type="ECO:0000256" key="8">
    <source>
        <dbReference type="ARBA" id="ARBA00022741"/>
    </source>
</evidence>
<evidence type="ECO:0000256" key="4">
    <source>
        <dbReference type="ARBA" id="ARBA00022475"/>
    </source>
</evidence>
<dbReference type="InterPro" id="IPR003594">
    <property type="entry name" value="HATPase_dom"/>
</dbReference>
<dbReference type="InterPro" id="IPR004358">
    <property type="entry name" value="Sig_transdc_His_kin-like_C"/>
</dbReference>
<feature type="domain" description="Histidine kinase" evidence="14">
    <location>
        <begin position="350"/>
        <end position="573"/>
    </location>
</feature>
<evidence type="ECO:0000256" key="7">
    <source>
        <dbReference type="ARBA" id="ARBA00022692"/>
    </source>
</evidence>
<evidence type="ECO:0000256" key="13">
    <source>
        <dbReference type="SAM" id="Phobius"/>
    </source>
</evidence>
<dbReference type="GO" id="GO:0005524">
    <property type="term" value="F:ATP binding"/>
    <property type="evidence" value="ECO:0007669"/>
    <property type="project" value="UniProtKB-KW"/>
</dbReference>
<protein>
    <recommendedName>
        <fullName evidence="3">histidine kinase</fullName>
        <ecNumber evidence="3">2.7.13.3</ecNumber>
    </recommendedName>
</protein>
<evidence type="ECO:0000256" key="12">
    <source>
        <dbReference type="ARBA" id="ARBA00023012"/>
    </source>
</evidence>
<dbReference type="Pfam" id="PF02518">
    <property type="entry name" value="HATPase_c"/>
    <property type="match status" value="1"/>
</dbReference>
<accession>A0A0C1QS97</accession>
<evidence type="ECO:0000256" key="1">
    <source>
        <dbReference type="ARBA" id="ARBA00000085"/>
    </source>
</evidence>
<dbReference type="PROSITE" id="PS50109">
    <property type="entry name" value="HIS_KIN"/>
    <property type="match status" value="1"/>
</dbReference>
<evidence type="ECO:0000256" key="2">
    <source>
        <dbReference type="ARBA" id="ARBA00004651"/>
    </source>
</evidence>
<comment type="subcellular location">
    <subcellularLocation>
        <location evidence="2">Cell membrane</location>
        <topology evidence="2">Multi-pass membrane protein</topology>
    </subcellularLocation>
</comment>
<evidence type="ECO:0000256" key="6">
    <source>
        <dbReference type="ARBA" id="ARBA00022679"/>
    </source>
</evidence>
<keyword evidence="10" id="KW-0067">ATP-binding</keyword>
<dbReference type="Gene3D" id="3.30.565.10">
    <property type="entry name" value="Histidine kinase-like ATPase, C-terminal domain"/>
    <property type="match status" value="1"/>
</dbReference>
<evidence type="ECO:0000256" key="3">
    <source>
        <dbReference type="ARBA" id="ARBA00012438"/>
    </source>
</evidence>
<dbReference type="PANTHER" id="PTHR43065">
    <property type="entry name" value="SENSOR HISTIDINE KINASE"/>
    <property type="match status" value="1"/>
</dbReference>
<evidence type="ECO:0000256" key="5">
    <source>
        <dbReference type="ARBA" id="ARBA00022553"/>
    </source>
</evidence>
<dbReference type="GO" id="GO:0005886">
    <property type="term" value="C:plasma membrane"/>
    <property type="evidence" value="ECO:0007669"/>
    <property type="project" value="UniProtKB-SubCell"/>
</dbReference>
<dbReference type="RefSeq" id="WP_039648619.1">
    <property type="nucleotide sequence ID" value="NZ_JXBL01000003.1"/>
</dbReference>
<keyword evidence="13" id="KW-0472">Membrane</keyword>
<dbReference type="Proteomes" id="UP000031433">
    <property type="component" value="Unassembled WGS sequence"/>
</dbReference>
<dbReference type="SMART" id="SM00387">
    <property type="entry name" value="HATPase_c"/>
    <property type="match status" value="1"/>
</dbReference>
<keyword evidence="12" id="KW-0902">Two-component regulatory system</keyword>
<gene>
    <name evidence="15" type="ORF">SE37_16480</name>
</gene>